<dbReference type="AlphaFoldDB" id="A0A7Y9PEM2"/>
<evidence type="ECO:0000313" key="2">
    <source>
        <dbReference type="Proteomes" id="UP000589520"/>
    </source>
</evidence>
<comment type="caution">
    <text evidence="1">The sequence shown here is derived from an EMBL/GenBank/DDBJ whole genome shotgun (WGS) entry which is preliminary data.</text>
</comment>
<proteinExistence type="predicted"/>
<name>A0A7Y9PEM2_9BACT</name>
<sequence>MRTILLVLTLVAVGYVAINRQRIYVRDPLGAVYRNEAKVDGAKVFINYSNDVLLQMGDGMQMEEYLVQGWNKMPGTPTELRCLQGLVCLTEADHAPMEPSVGASEAAMTNREVSFAENRATTFRITLR</sequence>
<protein>
    <submittedName>
        <fullName evidence="1">Uncharacterized protein</fullName>
    </submittedName>
</protein>
<dbReference type="EMBL" id="JACCCW010000001">
    <property type="protein sequence ID" value="NYF78500.1"/>
    <property type="molecule type" value="Genomic_DNA"/>
</dbReference>
<evidence type="ECO:0000313" key="1">
    <source>
        <dbReference type="EMBL" id="NYF78500.1"/>
    </source>
</evidence>
<accession>A0A7Y9PEM2</accession>
<dbReference type="RefSeq" id="WP_179487948.1">
    <property type="nucleotide sequence ID" value="NZ_JACCCW010000001.1"/>
</dbReference>
<reference evidence="1 2" key="1">
    <citation type="submission" date="2020-07" db="EMBL/GenBank/DDBJ databases">
        <title>Genomic Encyclopedia of Type Strains, Phase IV (KMG-V): Genome sequencing to study the core and pangenomes of soil and plant-associated prokaryotes.</title>
        <authorList>
            <person name="Whitman W."/>
        </authorList>
    </citation>
    <scope>NUCLEOTIDE SEQUENCE [LARGE SCALE GENOMIC DNA]</scope>
    <source>
        <strain evidence="1 2">X4EP2</strain>
    </source>
</reference>
<dbReference type="Proteomes" id="UP000589520">
    <property type="component" value="Unassembled WGS sequence"/>
</dbReference>
<organism evidence="1 2">
    <name type="scientific">Granulicella arctica</name>
    <dbReference type="NCBI Taxonomy" id="940613"/>
    <lineage>
        <taxon>Bacteria</taxon>
        <taxon>Pseudomonadati</taxon>
        <taxon>Acidobacteriota</taxon>
        <taxon>Terriglobia</taxon>
        <taxon>Terriglobales</taxon>
        <taxon>Acidobacteriaceae</taxon>
        <taxon>Granulicella</taxon>
    </lineage>
</organism>
<gene>
    <name evidence="1" type="ORF">HDF17_000787</name>
</gene>
<keyword evidence="2" id="KW-1185">Reference proteome</keyword>